<evidence type="ECO:0000313" key="3">
    <source>
        <dbReference type="Proteomes" id="UP000186953"/>
    </source>
</evidence>
<sequence length="223" mass="24610">MKKTAIILGASGLTGGLLLEKLISDDRYINIKLFSRSRIEGLPNKVHQYIGNLLELDQFKKEFTANEVYCCIGTTAKKTPDKRLYRAIDYGIPVAAAKLAKENGISTYIVVSAMGANKKSKVFYNKTKGEMEQDVVNQNIPATSILRPSLIGGEREEQRVLEKIGIIVFKVLQPLLIGPLKKYRLVDAGTIALAMIKLANKTGNSDVVVTSNEIEKIAKTNLR</sequence>
<dbReference type="OrthoDB" id="9798632at2"/>
<dbReference type="InterPro" id="IPR016040">
    <property type="entry name" value="NAD(P)-bd_dom"/>
</dbReference>
<dbReference type="Proteomes" id="UP000186953">
    <property type="component" value="Unassembled WGS sequence"/>
</dbReference>
<dbReference type="PANTHER" id="PTHR14097">
    <property type="entry name" value="OXIDOREDUCTASE HTATIP2"/>
    <property type="match status" value="1"/>
</dbReference>
<dbReference type="SUPFAM" id="SSF51735">
    <property type="entry name" value="NAD(P)-binding Rossmann-fold domains"/>
    <property type="match status" value="1"/>
</dbReference>
<proteinExistence type="predicted"/>
<feature type="domain" description="NAD(P)-binding" evidence="1">
    <location>
        <begin position="9"/>
        <end position="141"/>
    </location>
</feature>
<organism evidence="2 3">
    <name type="scientific">Maribacter ulvicola</name>
    <dbReference type="NCBI Taxonomy" id="228959"/>
    <lineage>
        <taxon>Bacteria</taxon>
        <taxon>Pseudomonadati</taxon>
        <taxon>Bacteroidota</taxon>
        <taxon>Flavobacteriia</taxon>
        <taxon>Flavobacteriales</taxon>
        <taxon>Flavobacteriaceae</taxon>
        <taxon>Maribacter</taxon>
    </lineage>
</organism>
<dbReference type="EMBL" id="FTMA01000002">
    <property type="protein sequence ID" value="SIQ64838.1"/>
    <property type="molecule type" value="Genomic_DNA"/>
</dbReference>
<evidence type="ECO:0000259" key="1">
    <source>
        <dbReference type="Pfam" id="PF13460"/>
    </source>
</evidence>
<dbReference type="PANTHER" id="PTHR14097:SF7">
    <property type="entry name" value="OXIDOREDUCTASE HTATIP2"/>
    <property type="match status" value="1"/>
</dbReference>
<evidence type="ECO:0000313" key="2">
    <source>
        <dbReference type="EMBL" id="SIQ64838.1"/>
    </source>
</evidence>
<name>A0A1N6UGM9_9FLAO</name>
<gene>
    <name evidence="2" type="ORF">SAMN05421797_102336</name>
</gene>
<keyword evidence="3" id="KW-1185">Reference proteome</keyword>
<accession>A0A1N6UGM9</accession>
<dbReference type="Gene3D" id="3.40.50.720">
    <property type="entry name" value="NAD(P)-binding Rossmann-like Domain"/>
    <property type="match status" value="1"/>
</dbReference>
<protein>
    <submittedName>
        <fullName evidence="2">Uncharacterized conserved protein YbjT, contains NAD(P)-binding and DUF2867 domains</fullName>
    </submittedName>
</protein>
<dbReference type="RefSeq" id="WP_076548294.1">
    <property type="nucleotide sequence ID" value="NZ_FTMA01000002.1"/>
</dbReference>
<dbReference type="STRING" id="228959.SAMN05421797_102336"/>
<dbReference type="InterPro" id="IPR036291">
    <property type="entry name" value="NAD(P)-bd_dom_sf"/>
</dbReference>
<reference evidence="3" key="1">
    <citation type="submission" date="2017-01" db="EMBL/GenBank/DDBJ databases">
        <authorList>
            <person name="Varghese N."/>
            <person name="Submissions S."/>
        </authorList>
    </citation>
    <scope>NUCLEOTIDE SEQUENCE [LARGE SCALE GENOMIC DNA]</scope>
    <source>
        <strain evidence="3">DSM 15366</strain>
    </source>
</reference>
<dbReference type="Pfam" id="PF13460">
    <property type="entry name" value="NAD_binding_10"/>
    <property type="match status" value="1"/>
</dbReference>
<dbReference type="AlphaFoldDB" id="A0A1N6UGM9"/>